<evidence type="ECO:0000256" key="12">
    <source>
        <dbReference type="ARBA" id="ARBA00023136"/>
    </source>
</evidence>
<dbReference type="PROSITE" id="PS50089">
    <property type="entry name" value="ZF_RING_2"/>
    <property type="match status" value="1"/>
</dbReference>
<sequence length="343" mass="38516">MESLDAPPAEFKGTFFTPLLISMLGIVATSLAIIVYHFVLVKYCLRRQPITTTTEAAQPVPEAIPTGVDKKVLETIPVMAYSSLKKRNVDQSECAVCLGEMEDEDLVRLLPKCKHAFHFPCIDQWLVAHINCPVCRSAIVPVVEEEEEDKTAIIVPLPAIENTRNNGISSGIFQVHESTSTTENASSSGGQSFALLRHCYSMILPMERRSSSSSSLSSKGSIMELKRSLSMDQSYVVNIEGESERGCSSPSSLRAELTRSRSYRTSALSLRHLDPRYKCYDPLEVGICNTVISYDETSHTAKRMLLSRITKCMLSSRMTWYMLSSRSMRHKLPSRRTRHKYYK</sequence>
<dbReference type="PANTHER" id="PTHR46913:SF1">
    <property type="entry name" value="RING-H2 FINGER PROTEIN ATL16"/>
    <property type="match status" value="1"/>
</dbReference>
<evidence type="ECO:0000256" key="11">
    <source>
        <dbReference type="ARBA" id="ARBA00022989"/>
    </source>
</evidence>
<keyword evidence="6 15" id="KW-0812">Transmembrane</keyword>
<keyword evidence="18" id="KW-1185">Reference proteome</keyword>
<dbReference type="AlphaFoldDB" id="A0ABD1WX93"/>
<comment type="similarity">
    <text evidence="13">Belongs to the RING-type zinc finger family. ATL subfamily.</text>
</comment>
<evidence type="ECO:0000313" key="17">
    <source>
        <dbReference type="EMBL" id="KAL2554317.1"/>
    </source>
</evidence>
<keyword evidence="10" id="KW-0862">Zinc</keyword>
<dbReference type="Pfam" id="PF13639">
    <property type="entry name" value="zf-RING_2"/>
    <property type="match status" value="1"/>
</dbReference>
<keyword evidence="12 15" id="KW-0472">Membrane</keyword>
<evidence type="ECO:0000256" key="3">
    <source>
        <dbReference type="ARBA" id="ARBA00004906"/>
    </source>
</evidence>
<dbReference type="GO" id="GO:0061630">
    <property type="term" value="F:ubiquitin protein ligase activity"/>
    <property type="evidence" value="ECO:0007669"/>
    <property type="project" value="UniProtKB-EC"/>
</dbReference>
<comment type="caution">
    <text evidence="17">The sequence shown here is derived from an EMBL/GenBank/DDBJ whole genome shotgun (WGS) entry which is preliminary data.</text>
</comment>
<dbReference type="GO" id="GO:0016020">
    <property type="term" value="C:membrane"/>
    <property type="evidence" value="ECO:0007669"/>
    <property type="project" value="UniProtKB-SubCell"/>
</dbReference>
<evidence type="ECO:0000256" key="13">
    <source>
        <dbReference type="ARBA" id="ARBA00024209"/>
    </source>
</evidence>
<keyword evidence="8 14" id="KW-0863">Zinc-finger</keyword>
<feature type="domain" description="RING-type" evidence="16">
    <location>
        <begin position="94"/>
        <end position="136"/>
    </location>
</feature>
<evidence type="ECO:0000256" key="8">
    <source>
        <dbReference type="ARBA" id="ARBA00022771"/>
    </source>
</evidence>
<name>A0ABD1WX93_9LAMI</name>
<evidence type="ECO:0000256" key="5">
    <source>
        <dbReference type="ARBA" id="ARBA00022679"/>
    </source>
</evidence>
<dbReference type="GO" id="GO:0008270">
    <property type="term" value="F:zinc ion binding"/>
    <property type="evidence" value="ECO:0007669"/>
    <property type="project" value="UniProtKB-KW"/>
</dbReference>
<dbReference type="CDD" id="cd16461">
    <property type="entry name" value="RING-H2_EL5-like"/>
    <property type="match status" value="1"/>
</dbReference>
<evidence type="ECO:0000256" key="9">
    <source>
        <dbReference type="ARBA" id="ARBA00022786"/>
    </source>
</evidence>
<feature type="transmembrane region" description="Helical" evidence="15">
    <location>
        <begin position="20"/>
        <end position="41"/>
    </location>
</feature>
<dbReference type="FunFam" id="3.30.40.10:FF:000187">
    <property type="entry name" value="E3 ubiquitin-protein ligase ATL6"/>
    <property type="match status" value="1"/>
</dbReference>
<dbReference type="EC" id="2.3.2.27" evidence="4"/>
<dbReference type="Proteomes" id="UP001604277">
    <property type="component" value="Unassembled WGS sequence"/>
</dbReference>
<dbReference type="EMBL" id="JBFOLJ010000002">
    <property type="protein sequence ID" value="KAL2554317.1"/>
    <property type="molecule type" value="Genomic_DNA"/>
</dbReference>
<reference evidence="18" key="1">
    <citation type="submission" date="2024-07" db="EMBL/GenBank/DDBJ databases">
        <title>Two chromosome-level genome assemblies of Korean endemic species Abeliophyllum distichum and Forsythia ovata (Oleaceae).</title>
        <authorList>
            <person name="Jang H."/>
        </authorList>
    </citation>
    <scope>NUCLEOTIDE SEQUENCE [LARGE SCALE GENOMIC DNA]</scope>
</reference>
<organism evidence="17 18">
    <name type="scientific">Forsythia ovata</name>
    <dbReference type="NCBI Taxonomy" id="205694"/>
    <lineage>
        <taxon>Eukaryota</taxon>
        <taxon>Viridiplantae</taxon>
        <taxon>Streptophyta</taxon>
        <taxon>Embryophyta</taxon>
        <taxon>Tracheophyta</taxon>
        <taxon>Spermatophyta</taxon>
        <taxon>Magnoliopsida</taxon>
        <taxon>eudicotyledons</taxon>
        <taxon>Gunneridae</taxon>
        <taxon>Pentapetalae</taxon>
        <taxon>asterids</taxon>
        <taxon>lamiids</taxon>
        <taxon>Lamiales</taxon>
        <taxon>Oleaceae</taxon>
        <taxon>Forsythieae</taxon>
        <taxon>Forsythia</taxon>
    </lineage>
</organism>
<keyword evidence="9" id="KW-0833">Ubl conjugation pathway</keyword>
<comment type="catalytic activity">
    <reaction evidence="1">
        <text>S-ubiquitinyl-[E2 ubiquitin-conjugating enzyme]-L-cysteine + [acceptor protein]-L-lysine = [E2 ubiquitin-conjugating enzyme]-L-cysteine + N(6)-ubiquitinyl-[acceptor protein]-L-lysine.</text>
        <dbReference type="EC" id="2.3.2.27"/>
    </reaction>
</comment>
<comment type="pathway">
    <text evidence="3">Protein modification; protein ubiquitination.</text>
</comment>
<proteinExistence type="inferred from homology"/>
<evidence type="ECO:0000256" key="2">
    <source>
        <dbReference type="ARBA" id="ARBA00004167"/>
    </source>
</evidence>
<evidence type="ECO:0000256" key="1">
    <source>
        <dbReference type="ARBA" id="ARBA00000900"/>
    </source>
</evidence>
<keyword evidence="11 15" id="KW-1133">Transmembrane helix</keyword>
<dbReference type="Gene3D" id="3.30.40.10">
    <property type="entry name" value="Zinc/RING finger domain, C3HC4 (zinc finger)"/>
    <property type="match status" value="1"/>
</dbReference>
<dbReference type="InterPro" id="IPR001841">
    <property type="entry name" value="Znf_RING"/>
</dbReference>
<evidence type="ECO:0000256" key="10">
    <source>
        <dbReference type="ARBA" id="ARBA00022833"/>
    </source>
</evidence>
<dbReference type="SMART" id="SM00184">
    <property type="entry name" value="RING"/>
    <property type="match status" value="1"/>
</dbReference>
<accession>A0ABD1WX93</accession>
<dbReference type="SUPFAM" id="SSF57850">
    <property type="entry name" value="RING/U-box"/>
    <property type="match status" value="1"/>
</dbReference>
<keyword evidence="5" id="KW-0808">Transferase</keyword>
<dbReference type="PANTHER" id="PTHR46913">
    <property type="entry name" value="RING-H2 FINGER PROTEIN ATL16"/>
    <property type="match status" value="1"/>
</dbReference>
<evidence type="ECO:0000256" key="4">
    <source>
        <dbReference type="ARBA" id="ARBA00012483"/>
    </source>
</evidence>
<dbReference type="InterPro" id="IPR044600">
    <property type="entry name" value="ATL1/ATL16-like"/>
</dbReference>
<protein>
    <recommendedName>
        <fullName evidence="4">RING-type E3 ubiquitin transferase</fullName>
        <ecNumber evidence="4">2.3.2.27</ecNumber>
    </recommendedName>
</protein>
<evidence type="ECO:0000256" key="15">
    <source>
        <dbReference type="SAM" id="Phobius"/>
    </source>
</evidence>
<keyword evidence="7" id="KW-0479">Metal-binding</keyword>
<evidence type="ECO:0000256" key="7">
    <source>
        <dbReference type="ARBA" id="ARBA00022723"/>
    </source>
</evidence>
<comment type="subcellular location">
    <subcellularLocation>
        <location evidence="2">Membrane</location>
        <topology evidence="2">Single-pass membrane protein</topology>
    </subcellularLocation>
</comment>
<evidence type="ECO:0000256" key="14">
    <source>
        <dbReference type="PROSITE-ProRule" id="PRU00175"/>
    </source>
</evidence>
<evidence type="ECO:0000259" key="16">
    <source>
        <dbReference type="PROSITE" id="PS50089"/>
    </source>
</evidence>
<evidence type="ECO:0000313" key="18">
    <source>
        <dbReference type="Proteomes" id="UP001604277"/>
    </source>
</evidence>
<gene>
    <name evidence="17" type="ORF">Fot_07936</name>
</gene>
<evidence type="ECO:0000256" key="6">
    <source>
        <dbReference type="ARBA" id="ARBA00022692"/>
    </source>
</evidence>
<dbReference type="InterPro" id="IPR013083">
    <property type="entry name" value="Znf_RING/FYVE/PHD"/>
</dbReference>